<organism evidence="5 6">
    <name type="scientific">Noviherbaspirillum humi</name>
    <dbReference type="NCBI Taxonomy" id="1688639"/>
    <lineage>
        <taxon>Bacteria</taxon>
        <taxon>Pseudomonadati</taxon>
        <taxon>Pseudomonadota</taxon>
        <taxon>Betaproteobacteria</taxon>
        <taxon>Burkholderiales</taxon>
        <taxon>Oxalobacteraceae</taxon>
        <taxon>Noviherbaspirillum</taxon>
    </lineage>
</organism>
<dbReference type="SMART" id="SM00052">
    <property type="entry name" value="EAL"/>
    <property type="match status" value="1"/>
</dbReference>
<dbReference type="FunFam" id="3.30.70.270:FF:000001">
    <property type="entry name" value="Diguanylate cyclase domain protein"/>
    <property type="match status" value="1"/>
</dbReference>
<evidence type="ECO:0000313" key="5">
    <source>
        <dbReference type="EMBL" id="SNS34683.1"/>
    </source>
</evidence>
<dbReference type="CDD" id="cd01949">
    <property type="entry name" value="GGDEF"/>
    <property type="match status" value="1"/>
</dbReference>
<dbReference type="SMART" id="SM00065">
    <property type="entry name" value="GAF"/>
    <property type="match status" value="2"/>
</dbReference>
<dbReference type="Gene3D" id="3.30.450.20">
    <property type="entry name" value="PAS domain"/>
    <property type="match status" value="1"/>
</dbReference>
<dbReference type="PANTHER" id="PTHR44757:SF2">
    <property type="entry name" value="BIOFILM ARCHITECTURE MAINTENANCE PROTEIN MBAA"/>
    <property type="match status" value="1"/>
</dbReference>
<dbReference type="Proteomes" id="UP000198284">
    <property type="component" value="Unassembled WGS sequence"/>
</dbReference>
<dbReference type="SUPFAM" id="SSF141868">
    <property type="entry name" value="EAL domain-like"/>
    <property type="match status" value="1"/>
</dbReference>
<dbReference type="NCBIfam" id="TIGR00254">
    <property type="entry name" value="GGDEF"/>
    <property type="match status" value="1"/>
</dbReference>
<dbReference type="PANTHER" id="PTHR44757">
    <property type="entry name" value="DIGUANYLATE CYCLASE DGCP"/>
    <property type="match status" value="1"/>
</dbReference>
<dbReference type="Gene3D" id="3.20.20.450">
    <property type="entry name" value="EAL domain"/>
    <property type="match status" value="1"/>
</dbReference>
<protein>
    <submittedName>
        <fullName evidence="5">Diguanylate cyclase (GGDEF) domain-containing protein</fullName>
    </submittedName>
</protein>
<accession>A0A239DSG5</accession>
<dbReference type="SUPFAM" id="SSF55781">
    <property type="entry name" value="GAF domain-like"/>
    <property type="match status" value="2"/>
</dbReference>
<dbReference type="GO" id="GO:0071732">
    <property type="term" value="P:cellular response to nitric oxide"/>
    <property type="evidence" value="ECO:0007669"/>
    <property type="project" value="UniProtKB-ARBA"/>
</dbReference>
<feature type="domain" description="PAC" evidence="2">
    <location>
        <begin position="94"/>
        <end position="146"/>
    </location>
</feature>
<evidence type="ECO:0000259" key="3">
    <source>
        <dbReference type="PROSITE" id="PS50883"/>
    </source>
</evidence>
<dbReference type="Pfam" id="PF13185">
    <property type="entry name" value="GAF_2"/>
    <property type="match status" value="2"/>
</dbReference>
<dbReference type="Gene3D" id="3.30.70.270">
    <property type="match status" value="1"/>
</dbReference>
<feature type="domain" description="GGDEF" evidence="4">
    <location>
        <begin position="529"/>
        <end position="662"/>
    </location>
</feature>
<dbReference type="PIRSF" id="PIRSF005925">
    <property type="entry name" value="Dos"/>
    <property type="match status" value="1"/>
</dbReference>
<dbReference type="InterPro" id="IPR000700">
    <property type="entry name" value="PAS-assoc_C"/>
</dbReference>
<dbReference type="SMART" id="SM00267">
    <property type="entry name" value="GGDEF"/>
    <property type="match status" value="1"/>
</dbReference>
<dbReference type="EMBL" id="FZOT01000002">
    <property type="protein sequence ID" value="SNS34683.1"/>
    <property type="molecule type" value="Genomic_DNA"/>
</dbReference>
<reference evidence="5 6" key="1">
    <citation type="submission" date="2017-06" db="EMBL/GenBank/DDBJ databases">
        <authorList>
            <person name="Kim H.J."/>
            <person name="Triplett B.A."/>
        </authorList>
    </citation>
    <scope>NUCLEOTIDE SEQUENCE [LARGE SCALE GENOMIC DNA]</scope>
    <source>
        <strain evidence="5 6">U15</strain>
    </source>
</reference>
<sequence length="930" mass="104727">MQAETNVSADEDLKARLMECEQRLQFLSQFSSDWYWEQDAEFRFTHISRNSLSEERFPRSLSIGKRRWDLPYVGITEAEWEAHRALLRAHQPFHDFILKRYDTKGNLYYTSLSGAPFYDGDGNFKGYRGIGRDVTKRKQMEQQAALEHAVVRVITEASDVVSALPRILQAICETLDWDYGAYWGAEGQNELIRQLYVWHVPDLAAERFVGSGSSWVASRENAGGNDGDVVRKAWLGQQPVSIQNLSLQPAFQRAGQAQELGLRTAFAFPVVIGDRTHGVMEFYSRTMREVEASLLASLTTVGNQIGLFCQRKQLESRQVMQHIVTRLLSESDTVEVAMPAIIQTVCQTLGWDYGGYWCMDTQTRMVNCRALWSIDRLTDSSFVQQTRQKAIFLSRLTNERNAGHLGTVWRERIPVWVADIGATLEYRHHRTRLGAESALHSIFAFPIVDGQEVLGALEFFSRTIRQPDDTLLETAQAIGIQVGQFHRRKEAEERIQYLAFYDALTGLPNRPFFVQQLNHALAKARRSAARLALLFIDVDRFKHINDSLGHEAGDQLLAEMASRFKACIRESDTVGRLGGDEFVILLEGIKDAREAAVVSRKINEAALRPFTIGAQEYQVSASIGISLYPDNGDNAQVMMKHADIAMYQTKESGKNHYQFYSPQIDRDASSRLAMEAELRQALERNQLRLHYQPKVSLDSGRISGMEALLRWAHPELGMVPPSVFIPLAEETGMIESIGAWVLQEACAQSKRWENEGLPPLRISVNLSPRQFNSEDLIADIAQALIQHQLQPGVLELEITESTVTRNAEKAARVLARVQAMGVSVAIDDFGTGYSSLSQLKHFPINTLKIDRSFIADVTVNRANKAIVRAVVAMGKALGLNLVAEGVESDEQMQFLQSVSCNEVQGSYFSGPLPPREFAELLRQDEALLRH</sequence>
<evidence type="ECO:0000259" key="2">
    <source>
        <dbReference type="PROSITE" id="PS50113"/>
    </source>
</evidence>
<dbReference type="Gene3D" id="3.30.450.40">
    <property type="match status" value="2"/>
</dbReference>
<dbReference type="Pfam" id="PF00990">
    <property type="entry name" value="GGDEF"/>
    <property type="match status" value="1"/>
</dbReference>
<comment type="catalytic activity">
    <reaction evidence="1">
        <text>3',3'-c-di-GMP + H2O = 5'-phosphoguanylyl(3'-&gt;5')guanosine + H(+)</text>
        <dbReference type="Rhea" id="RHEA:24902"/>
        <dbReference type="ChEBI" id="CHEBI:15377"/>
        <dbReference type="ChEBI" id="CHEBI:15378"/>
        <dbReference type="ChEBI" id="CHEBI:58754"/>
        <dbReference type="ChEBI" id="CHEBI:58805"/>
        <dbReference type="EC" id="3.1.4.52"/>
    </reaction>
    <physiologicalReaction direction="left-to-right" evidence="1">
        <dbReference type="Rhea" id="RHEA:24903"/>
    </physiologicalReaction>
</comment>
<dbReference type="InterPro" id="IPR029787">
    <property type="entry name" value="Nucleotide_cyclase"/>
</dbReference>
<dbReference type="InterPro" id="IPR035919">
    <property type="entry name" value="EAL_sf"/>
</dbReference>
<dbReference type="SUPFAM" id="SSF55785">
    <property type="entry name" value="PYP-like sensor domain (PAS domain)"/>
    <property type="match status" value="1"/>
</dbReference>
<dbReference type="CDD" id="cd01948">
    <property type="entry name" value="EAL"/>
    <property type="match status" value="1"/>
</dbReference>
<dbReference type="PROSITE" id="PS50883">
    <property type="entry name" value="EAL"/>
    <property type="match status" value="1"/>
</dbReference>
<keyword evidence="6" id="KW-1185">Reference proteome</keyword>
<dbReference type="AlphaFoldDB" id="A0A239DSG5"/>
<dbReference type="OrthoDB" id="9813903at2"/>
<proteinExistence type="predicted"/>
<dbReference type="InterPro" id="IPR035965">
    <property type="entry name" value="PAS-like_dom_sf"/>
</dbReference>
<dbReference type="InterPro" id="IPR012226">
    <property type="entry name" value="Diguanyl_cyclase/Pdiesterase"/>
</dbReference>
<evidence type="ECO:0000256" key="1">
    <source>
        <dbReference type="ARBA" id="ARBA00051114"/>
    </source>
</evidence>
<dbReference type="InterPro" id="IPR052155">
    <property type="entry name" value="Biofilm_reg_signaling"/>
</dbReference>
<dbReference type="GO" id="GO:0071111">
    <property type="term" value="F:cyclic-guanylate-specific phosphodiesterase activity"/>
    <property type="evidence" value="ECO:0007669"/>
    <property type="project" value="UniProtKB-EC"/>
</dbReference>
<dbReference type="SUPFAM" id="SSF55073">
    <property type="entry name" value="Nucleotide cyclase"/>
    <property type="match status" value="1"/>
</dbReference>
<dbReference type="InterPro" id="IPR043128">
    <property type="entry name" value="Rev_trsase/Diguanyl_cyclase"/>
</dbReference>
<feature type="domain" description="EAL" evidence="3">
    <location>
        <begin position="671"/>
        <end position="925"/>
    </location>
</feature>
<dbReference type="InterPro" id="IPR003018">
    <property type="entry name" value="GAF"/>
</dbReference>
<name>A0A239DSG5_9BURK</name>
<dbReference type="PROSITE" id="PS50113">
    <property type="entry name" value="PAC"/>
    <property type="match status" value="1"/>
</dbReference>
<dbReference type="Pfam" id="PF00563">
    <property type="entry name" value="EAL"/>
    <property type="match status" value="1"/>
</dbReference>
<dbReference type="InterPro" id="IPR029016">
    <property type="entry name" value="GAF-like_dom_sf"/>
</dbReference>
<dbReference type="FunFam" id="3.20.20.450:FF:000001">
    <property type="entry name" value="Cyclic di-GMP phosphodiesterase yahA"/>
    <property type="match status" value="1"/>
</dbReference>
<evidence type="ECO:0000259" key="4">
    <source>
        <dbReference type="PROSITE" id="PS50887"/>
    </source>
</evidence>
<dbReference type="PROSITE" id="PS50887">
    <property type="entry name" value="GGDEF"/>
    <property type="match status" value="1"/>
</dbReference>
<dbReference type="InterPro" id="IPR000160">
    <property type="entry name" value="GGDEF_dom"/>
</dbReference>
<gene>
    <name evidence="5" type="ORF">SAMN06265795_102317</name>
</gene>
<evidence type="ECO:0000313" key="6">
    <source>
        <dbReference type="Proteomes" id="UP000198284"/>
    </source>
</evidence>
<dbReference type="InterPro" id="IPR001633">
    <property type="entry name" value="EAL_dom"/>
</dbReference>